<reference evidence="1" key="1">
    <citation type="journal article" date="2022" name="bioRxiv">
        <title>Sequencing and chromosome-scale assembly of the giantPleurodeles waltlgenome.</title>
        <authorList>
            <person name="Brown T."/>
            <person name="Elewa A."/>
            <person name="Iarovenko S."/>
            <person name="Subramanian E."/>
            <person name="Araus A.J."/>
            <person name="Petzold A."/>
            <person name="Susuki M."/>
            <person name="Suzuki K.-i.T."/>
            <person name="Hayashi T."/>
            <person name="Toyoda A."/>
            <person name="Oliveira C."/>
            <person name="Osipova E."/>
            <person name="Leigh N.D."/>
            <person name="Simon A."/>
            <person name="Yun M.H."/>
        </authorList>
    </citation>
    <scope>NUCLEOTIDE SEQUENCE</scope>
    <source>
        <strain evidence="1">20211129_DDA</strain>
        <tissue evidence="1">Liver</tissue>
    </source>
</reference>
<dbReference type="Proteomes" id="UP001066276">
    <property type="component" value="Chromosome 9"/>
</dbReference>
<evidence type="ECO:0000313" key="1">
    <source>
        <dbReference type="EMBL" id="KAJ1103176.1"/>
    </source>
</evidence>
<comment type="caution">
    <text evidence="1">The sequence shown here is derived from an EMBL/GenBank/DDBJ whole genome shotgun (WGS) entry which is preliminary data.</text>
</comment>
<dbReference type="AlphaFoldDB" id="A0AAV7MHB4"/>
<sequence length="71" mass="8179">MFGRIRDGRLGEGGIGMALVWMIRDGRLLGRTFNARAAYPIAASVLVTYEARVQQTRNRTRRLWRVQWEAS</sequence>
<protein>
    <submittedName>
        <fullName evidence="1">Uncharacterized protein</fullName>
    </submittedName>
</protein>
<dbReference type="EMBL" id="JANPWB010000013">
    <property type="protein sequence ID" value="KAJ1103176.1"/>
    <property type="molecule type" value="Genomic_DNA"/>
</dbReference>
<accession>A0AAV7MHB4</accession>
<organism evidence="1 2">
    <name type="scientific">Pleurodeles waltl</name>
    <name type="common">Iberian ribbed newt</name>
    <dbReference type="NCBI Taxonomy" id="8319"/>
    <lineage>
        <taxon>Eukaryota</taxon>
        <taxon>Metazoa</taxon>
        <taxon>Chordata</taxon>
        <taxon>Craniata</taxon>
        <taxon>Vertebrata</taxon>
        <taxon>Euteleostomi</taxon>
        <taxon>Amphibia</taxon>
        <taxon>Batrachia</taxon>
        <taxon>Caudata</taxon>
        <taxon>Salamandroidea</taxon>
        <taxon>Salamandridae</taxon>
        <taxon>Pleurodelinae</taxon>
        <taxon>Pleurodeles</taxon>
    </lineage>
</organism>
<proteinExistence type="predicted"/>
<gene>
    <name evidence="1" type="ORF">NDU88_000603</name>
</gene>
<evidence type="ECO:0000313" key="2">
    <source>
        <dbReference type="Proteomes" id="UP001066276"/>
    </source>
</evidence>
<name>A0AAV7MHB4_PLEWA</name>
<keyword evidence="2" id="KW-1185">Reference proteome</keyword>